<dbReference type="OrthoDB" id="10398319at2759"/>
<accession>A0A0V0RKA6</accession>
<comment type="caution">
    <text evidence="1">The sequence shown here is derived from an EMBL/GenBank/DDBJ whole genome shotgun (WGS) entry which is preliminary data.</text>
</comment>
<keyword evidence="2" id="KW-1185">Reference proteome</keyword>
<name>A0A0V0RKA6_9BILA</name>
<sequence length="97" mass="11073">MHTHTRTYSHLAVTCFFKGAVMSAEKLMPLYGRFYANVIYEKRIRLLLIIALFHSANGIESNARDLCLRNTNNSETEKCTLVSNGRCKLTPKHQLSL</sequence>
<gene>
    <name evidence="1" type="ORF">T07_5379</name>
</gene>
<organism evidence="1 2">
    <name type="scientific">Trichinella nelsoni</name>
    <dbReference type="NCBI Taxonomy" id="6336"/>
    <lineage>
        <taxon>Eukaryota</taxon>
        <taxon>Metazoa</taxon>
        <taxon>Ecdysozoa</taxon>
        <taxon>Nematoda</taxon>
        <taxon>Enoplea</taxon>
        <taxon>Dorylaimia</taxon>
        <taxon>Trichinellida</taxon>
        <taxon>Trichinellidae</taxon>
        <taxon>Trichinella</taxon>
    </lineage>
</organism>
<evidence type="ECO:0000313" key="2">
    <source>
        <dbReference type="Proteomes" id="UP000054630"/>
    </source>
</evidence>
<dbReference type="EMBL" id="JYDL01000148">
    <property type="protein sequence ID" value="KRX14863.1"/>
    <property type="molecule type" value="Genomic_DNA"/>
</dbReference>
<reference evidence="1 2" key="1">
    <citation type="submission" date="2015-01" db="EMBL/GenBank/DDBJ databases">
        <title>Evolution of Trichinella species and genotypes.</title>
        <authorList>
            <person name="Korhonen P.K."/>
            <person name="Edoardo P."/>
            <person name="Giuseppe L.R."/>
            <person name="Gasser R.B."/>
        </authorList>
    </citation>
    <scope>NUCLEOTIDE SEQUENCE [LARGE SCALE GENOMIC DNA]</scope>
    <source>
        <strain evidence="1">ISS37</strain>
    </source>
</reference>
<evidence type="ECO:0000313" key="1">
    <source>
        <dbReference type="EMBL" id="KRX14863.1"/>
    </source>
</evidence>
<dbReference type="AlphaFoldDB" id="A0A0V0RKA6"/>
<protein>
    <submittedName>
        <fullName evidence="1">Uncharacterized protein</fullName>
    </submittedName>
</protein>
<proteinExistence type="predicted"/>
<dbReference type="Proteomes" id="UP000054630">
    <property type="component" value="Unassembled WGS sequence"/>
</dbReference>